<sequence>MSDLDPGQDAVIVRGDAEADSQGIGESGEHPHNSAEHEVELDEAAGEQEQDEGPVSAPPPSANPATAKTVFGMKKRTTTQQKANDASDYEQKYPPDPIYHETAPNARVWRVHEDESKKDDDNMVGTTREDLDLLLVFAGLFSAIVTTFVAQTYQNLQPDYAAMSASLLYESVLIQRAVAIGSPVDSIAPSPLNPTIAFVPATMDVWVNGLWFISLFLSLTTALVAFLVNQWIRYYVALPSGTARDHSLTRQFRYVGFQEWRVKVIIGLLPVLMHLALAIFLVGLIIFLHPLQAALSWVICVGTVLLYTAYVVATILPIIFPQCPYQTPLCHLIYISFCHIVPRVTWASYHKQSFISLYRQRDFKAMFYYLCHICMQARPSQSLSMIESKVVQETSIDLALKALPWLFSVSSNPTVQSIVIQSIGGLPLVAEKKLQALQGPMQSVQFPLLQSHLHSLEQALVQPVPGMELGLERLLRFDYRNDYFSQISFNIDLFELSVASICSGTSIIKGGAAAVLPVAFSMDLLFGCASTSKLPPRSWFFLVKHAQQQDFSDPLDPDTNDHTNIFPLYICSAILHSFHSSTEDLIQDFNSPLVLDFNNALPYFRSTIYDDVLHMLSKYPKHPSLSEPSLPQSLKVIVMVTKFLLHRLSLPESDMFHTTICQSLDAVILKGTSLVTSYHETTALMAAVENIMTCTRPWFDTKQDYSDLWKHAMYLYGKLAKDAPSACSVHGLQPIIDSIQIEWDQPQPFIGGFKSDQLCQRLGELLSARVLVAFSAFHESKCLQFLGDHSFRYTSVAMVREYVTGILAMQQESDGAMDAESLQQHIDHLYEPKILFTACSILATHDIKSVDESAIKSDIMALVQLHPEDPAWEECRRKLNDLAENEDTKFFSNQHRVKWNMGLHLLNEEEIQAQKDNIRYAIDVLNDFFNGREHTEVS</sequence>
<dbReference type="EMBL" id="JAUEPR010000025">
    <property type="protein sequence ID" value="KAK0474781.1"/>
    <property type="molecule type" value="Genomic_DNA"/>
</dbReference>
<evidence type="ECO:0000313" key="4">
    <source>
        <dbReference type="EMBL" id="KAK0474781.1"/>
    </source>
</evidence>
<organism evidence="4 5">
    <name type="scientific">Armillaria novae-zelandiae</name>
    <dbReference type="NCBI Taxonomy" id="153914"/>
    <lineage>
        <taxon>Eukaryota</taxon>
        <taxon>Fungi</taxon>
        <taxon>Dikarya</taxon>
        <taxon>Basidiomycota</taxon>
        <taxon>Agaricomycotina</taxon>
        <taxon>Agaricomycetes</taxon>
        <taxon>Agaricomycetidae</taxon>
        <taxon>Agaricales</taxon>
        <taxon>Marasmiineae</taxon>
        <taxon>Physalacriaceae</taxon>
        <taxon>Armillaria</taxon>
    </lineage>
</organism>
<keyword evidence="2" id="KW-0812">Transmembrane</keyword>
<name>A0AA39NZI6_9AGAR</name>
<feature type="transmembrane region" description="Helical" evidence="2">
    <location>
        <begin position="332"/>
        <end position="349"/>
    </location>
</feature>
<protein>
    <recommendedName>
        <fullName evidence="3">DUF6535 domain-containing protein</fullName>
    </recommendedName>
</protein>
<dbReference type="InterPro" id="IPR045338">
    <property type="entry name" value="DUF6535"/>
</dbReference>
<comment type="caution">
    <text evidence="4">The sequence shown here is derived from an EMBL/GenBank/DDBJ whole genome shotgun (WGS) entry which is preliminary data.</text>
</comment>
<feature type="region of interest" description="Disordered" evidence="1">
    <location>
        <begin position="1"/>
        <end position="101"/>
    </location>
</feature>
<feature type="compositionally biased region" description="Basic and acidic residues" evidence="1">
    <location>
        <begin position="27"/>
        <end position="38"/>
    </location>
</feature>
<reference evidence="4" key="1">
    <citation type="submission" date="2023-06" db="EMBL/GenBank/DDBJ databases">
        <authorList>
            <consortium name="Lawrence Berkeley National Laboratory"/>
            <person name="Ahrendt S."/>
            <person name="Sahu N."/>
            <person name="Indic B."/>
            <person name="Wong-Bajracharya J."/>
            <person name="Merenyi Z."/>
            <person name="Ke H.-M."/>
            <person name="Monk M."/>
            <person name="Kocsube S."/>
            <person name="Drula E."/>
            <person name="Lipzen A."/>
            <person name="Balint B."/>
            <person name="Henrissat B."/>
            <person name="Andreopoulos B."/>
            <person name="Martin F.M."/>
            <person name="Harder C.B."/>
            <person name="Rigling D."/>
            <person name="Ford K.L."/>
            <person name="Foster G.D."/>
            <person name="Pangilinan J."/>
            <person name="Papanicolaou A."/>
            <person name="Barry K."/>
            <person name="LaButti K."/>
            <person name="Viragh M."/>
            <person name="Koriabine M."/>
            <person name="Yan M."/>
            <person name="Riley R."/>
            <person name="Champramary S."/>
            <person name="Plett K.L."/>
            <person name="Tsai I.J."/>
            <person name="Slot J."/>
            <person name="Sipos G."/>
            <person name="Plett J."/>
            <person name="Nagy L.G."/>
            <person name="Grigoriev I.V."/>
        </authorList>
    </citation>
    <scope>NUCLEOTIDE SEQUENCE</scope>
    <source>
        <strain evidence="4">ICMP 16352</strain>
    </source>
</reference>
<feature type="transmembrane region" description="Helical" evidence="2">
    <location>
        <begin position="294"/>
        <end position="320"/>
    </location>
</feature>
<evidence type="ECO:0000313" key="5">
    <source>
        <dbReference type="Proteomes" id="UP001175227"/>
    </source>
</evidence>
<feature type="compositionally biased region" description="Acidic residues" evidence="1">
    <location>
        <begin position="39"/>
        <end position="52"/>
    </location>
</feature>
<evidence type="ECO:0000256" key="1">
    <source>
        <dbReference type="SAM" id="MobiDB-lite"/>
    </source>
</evidence>
<dbReference type="Proteomes" id="UP001175227">
    <property type="component" value="Unassembled WGS sequence"/>
</dbReference>
<evidence type="ECO:0000259" key="3">
    <source>
        <dbReference type="Pfam" id="PF20153"/>
    </source>
</evidence>
<keyword evidence="5" id="KW-1185">Reference proteome</keyword>
<keyword evidence="2" id="KW-0472">Membrane</keyword>
<feature type="transmembrane region" description="Helical" evidence="2">
    <location>
        <begin position="133"/>
        <end position="153"/>
    </location>
</feature>
<keyword evidence="2" id="KW-1133">Transmembrane helix</keyword>
<dbReference type="Pfam" id="PF20153">
    <property type="entry name" value="DUF6535"/>
    <property type="match status" value="1"/>
</dbReference>
<dbReference type="AlphaFoldDB" id="A0AA39NZI6"/>
<proteinExistence type="predicted"/>
<gene>
    <name evidence="4" type="ORF">IW261DRAFT_524892</name>
</gene>
<feature type="transmembrane region" description="Helical" evidence="2">
    <location>
        <begin position="264"/>
        <end position="288"/>
    </location>
</feature>
<accession>A0AA39NZI6</accession>
<feature type="transmembrane region" description="Helical" evidence="2">
    <location>
        <begin position="209"/>
        <end position="228"/>
    </location>
</feature>
<evidence type="ECO:0000256" key="2">
    <source>
        <dbReference type="SAM" id="Phobius"/>
    </source>
</evidence>
<feature type="domain" description="DUF6535" evidence="3">
    <location>
        <begin position="109"/>
        <end position="289"/>
    </location>
</feature>